<evidence type="ECO:0000256" key="6">
    <source>
        <dbReference type="NCBIfam" id="TIGR01068"/>
    </source>
</evidence>
<dbReference type="NCBIfam" id="NF008229">
    <property type="entry name" value="PRK10996.1"/>
    <property type="match status" value="1"/>
</dbReference>
<feature type="domain" description="Thioredoxin" evidence="7">
    <location>
        <begin position="32"/>
        <end position="141"/>
    </location>
</feature>
<evidence type="ECO:0000256" key="1">
    <source>
        <dbReference type="ARBA" id="ARBA00008987"/>
    </source>
</evidence>
<dbReference type="InterPro" id="IPR005746">
    <property type="entry name" value="Thioredoxin"/>
</dbReference>
<dbReference type="Gene3D" id="2.30.30.380">
    <property type="entry name" value="Zn-finger domain of Sec23/24"/>
    <property type="match status" value="1"/>
</dbReference>
<reference evidence="8 9" key="1">
    <citation type="submission" date="2017-01" db="EMBL/GenBank/DDBJ databases">
        <authorList>
            <person name="Mah S.A."/>
            <person name="Swanson W.J."/>
            <person name="Moy G.W."/>
            <person name="Vacquier V.D."/>
        </authorList>
    </citation>
    <scope>NUCLEOTIDE SEQUENCE [LARGE SCALE GENOMIC DNA]</scope>
    <source>
        <strain evidence="8 9">DSM 11589</strain>
    </source>
</reference>
<evidence type="ECO:0000313" key="9">
    <source>
        <dbReference type="Proteomes" id="UP000185678"/>
    </source>
</evidence>
<dbReference type="InterPro" id="IPR017937">
    <property type="entry name" value="Thioredoxin_CS"/>
</dbReference>
<evidence type="ECO:0000256" key="3">
    <source>
        <dbReference type="ARBA" id="ARBA00022982"/>
    </source>
</evidence>
<name>A0A1N7LJF9_9PROT</name>
<evidence type="ECO:0000256" key="4">
    <source>
        <dbReference type="ARBA" id="ARBA00023157"/>
    </source>
</evidence>
<keyword evidence="9" id="KW-1185">Reference proteome</keyword>
<evidence type="ECO:0000259" key="7">
    <source>
        <dbReference type="PROSITE" id="PS51352"/>
    </source>
</evidence>
<keyword evidence="3" id="KW-0249">Electron transport</keyword>
<dbReference type="SUPFAM" id="SSF52833">
    <property type="entry name" value="Thioredoxin-like"/>
    <property type="match status" value="1"/>
</dbReference>
<dbReference type="Pfam" id="PF00085">
    <property type="entry name" value="Thioredoxin"/>
    <property type="match status" value="1"/>
</dbReference>
<dbReference type="InterPro" id="IPR013766">
    <property type="entry name" value="Thioredoxin_domain"/>
</dbReference>
<organism evidence="8 9">
    <name type="scientific">Insolitispirillum peregrinum</name>
    <dbReference type="NCBI Taxonomy" id="80876"/>
    <lineage>
        <taxon>Bacteria</taxon>
        <taxon>Pseudomonadati</taxon>
        <taxon>Pseudomonadota</taxon>
        <taxon>Alphaproteobacteria</taxon>
        <taxon>Rhodospirillales</taxon>
        <taxon>Novispirillaceae</taxon>
        <taxon>Insolitispirillum</taxon>
    </lineage>
</organism>
<evidence type="ECO:0000313" key="8">
    <source>
        <dbReference type="EMBL" id="SIS73970.1"/>
    </source>
</evidence>
<dbReference type="NCBIfam" id="TIGR01068">
    <property type="entry name" value="thioredoxin"/>
    <property type="match status" value="1"/>
</dbReference>
<dbReference type="PANTHER" id="PTHR45663">
    <property type="entry name" value="GEO12009P1"/>
    <property type="match status" value="1"/>
</dbReference>
<dbReference type="FunFam" id="3.40.30.10:FF:000001">
    <property type="entry name" value="Thioredoxin"/>
    <property type="match status" value="1"/>
</dbReference>
<dbReference type="RefSeq" id="WP_076400018.1">
    <property type="nucleotide sequence ID" value="NZ_FTOA01000003.1"/>
</dbReference>
<protein>
    <recommendedName>
        <fullName evidence="6">Thioredoxin</fullName>
    </recommendedName>
</protein>
<dbReference type="EMBL" id="FTOA01000003">
    <property type="protein sequence ID" value="SIS73970.1"/>
    <property type="molecule type" value="Genomic_DNA"/>
</dbReference>
<dbReference type="PRINTS" id="PR00421">
    <property type="entry name" value="THIOREDOXIN"/>
</dbReference>
<proteinExistence type="inferred from homology"/>
<gene>
    <name evidence="8" type="ORF">SAMN05421779_103366</name>
</gene>
<dbReference type="AlphaFoldDB" id="A0A1N7LJF9"/>
<dbReference type="GO" id="GO:0005737">
    <property type="term" value="C:cytoplasm"/>
    <property type="evidence" value="ECO:0007669"/>
    <property type="project" value="TreeGrafter"/>
</dbReference>
<dbReference type="PROSITE" id="PS00194">
    <property type="entry name" value="THIOREDOXIN_1"/>
    <property type="match status" value="1"/>
</dbReference>
<dbReference type="CDD" id="cd02947">
    <property type="entry name" value="TRX_family"/>
    <property type="match status" value="1"/>
</dbReference>
<evidence type="ECO:0000256" key="2">
    <source>
        <dbReference type="ARBA" id="ARBA00022448"/>
    </source>
</evidence>
<dbReference type="Gene3D" id="3.40.30.10">
    <property type="entry name" value="Glutaredoxin"/>
    <property type="match status" value="1"/>
</dbReference>
<dbReference type="GO" id="GO:0015035">
    <property type="term" value="F:protein-disulfide reductase activity"/>
    <property type="evidence" value="ECO:0007669"/>
    <property type="project" value="UniProtKB-UniRule"/>
</dbReference>
<dbReference type="InterPro" id="IPR036249">
    <property type="entry name" value="Thioredoxin-like_sf"/>
</dbReference>
<keyword evidence="2" id="KW-0813">Transport</keyword>
<evidence type="ECO:0000256" key="5">
    <source>
        <dbReference type="ARBA" id="ARBA00023284"/>
    </source>
</evidence>
<sequence length="143" mass="15441">MIVACPHCAGLNRTPPDRDPRQGKCGKCGSALFTGAPVALTAATAAAHWEKSDLPVLVDFWAAWCGPCRAMAPVLDQAASRLEPRLRIAKVDTEAEQALASRFNIRSIPTLVLMQRGQEVARVSGAMPFPALLDWLRQHVDGI</sequence>
<dbReference type="Proteomes" id="UP000185678">
    <property type="component" value="Unassembled WGS sequence"/>
</dbReference>
<dbReference type="PANTHER" id="PTHR45663:SF11">
    <property type="entry name" value="GEO12009P1"/>
    <property type="match status" value="1"/>
</dbReference>
<dbReference type="STRING" id="80876.SAMN05421779_103366"/>
<accession>A0A1N7LJF9</accession>
<keyword evidence="5" id="KW-0676">Redox-active center</keyword>
<dbReference type="PROSITE" id="PS51352">
    <property type="entry name" value="THIOREDOXIN_2"/>
    <property type="match status" value="1"/>
</dbReference>
<keyword evidence="4" id="KW-1015">Disulfide bond</keyword>
<dbReference type="OrthoDB" id="9790390at2"/>
<comment type="similarity">
    <text evidence="1">Belongs to the thioredoxin family.</text>
</comment>